<dbReference type="PANTHER" id="PTHR33376:SF15">
    <property type="entry name" value="BLL6794 PROTEIN"/>
    <property type="match status" value="1"/>
</dbReference>
<dbReference type="PANTHER" id="PTHR33376">
    <property type="match status" value="1"/>
</dbReference>
<sequence>MKTKSAFFSSLFILACVSLMFACSAENGQDVGEAPHEPIELSMVTFWPASHPQVEKGHNSWIEEVETRTQGRVKINLHAGESLLGAREIFSGVEDGVADIGSTCPAYTPGMFPLTEVFELPGYRNANSIAASLTVHEGYKKFKEDLEVDEFSSVKVLMFWATGPGDIMSKIPVETLEDMQRLEMRAAGGSAVPVKTLGAVPHSMPMSEAYLALDQGLVNSILGPTDTMKGFRLAEVVQYVTRTPFLYNIPFVKVMNQDAWNSLPEDVQDIFEELNEEFVIKYGQIFADASREGLQFARDEHGIEVIELSGEEEDRWIERLDMVVDDWIEEKKARGLPAEEAVSITRELDEKFSSEYGDY</sequence>
<feature type="signal peptide" evidence="2">
    <location>
        <begin position="1"/>
        <end position="25"/>
    </location>
</feature>
<name>D6SS58_9BACT</name>
<dbReference type="OrthoDB" id="8912194at2"/>
<accession>D6SS58</accession>
<dbReference type="AlphaFoldDB" id="D6SS58"/>
<reference evidence="3" key="1">
    <citation type="submission" date="2010-05" db="EMBL/GenBank/DDBJ databases">
        <title>The draft genome of Desulfonatronospira thiodismutans ASO3-1.</title>
        <authorList>
            <consortium name="US DOE Joint Genome Institute (JGI-PGF)"/>
            <person name="Lucas S."/>
            <person name="Copeland A."/>
            <person name="Lapidus A."/>
            <person name="Cheng J.-F."/>
            <person name="Bruce D."/>
            <person name="Goodwin L."/>
            <person name="Pitluck S."/>
            <person name="Chertkov O."/>
            <person name="Brettin T."/>
            <person name="Detter J.C."/>
            <person name="Han C."/>
            <person name="Land M.L."/>
            <person name="Hauser L."/>
            <person name="Kyrpides N."/>
            <person name="Mikhailova N."/>
            <person name="Muyzer G."/>
            <person name="Woyke T."/>
        </authorList>
    </citation>
    <scope>NUCLEOTIDE SEQUENCE [LARGE SCALE GENOMIC DNA]</scope>
    <source>
        <strain evidence="3">ASO3-1</strain>
    </source>
</reference>
<dbReference type="InterPro" id="IPR018389">
    <property type="entry name" value="DctP_fam"/>
</dbReference>
<dbReference type="Gene3D" id="3.40.190.170">
    <property type="entry name" value="Bacterial extracellular solute-binding protein, family 7"/>
    <property type="match status" value="1"/>
</dbReference>
<dbReference type="EMBL" id="ACJN02000003">
    <property type="protein sequence ID" value="EFI33524.1"/>
    <property type="molecule type" value="Genomic_DNA"/>
</dbReference>
<dbReference type="InterPro" id="IPR038404">
    <property type="entry name" value="TRAP_DctP_sf"/>
</dbReference>
<protein>
    <submittedName>
        <fullName evidence="3">Extracellular solute-binding protein, family 7</fullName>
    </submittedName>
</protein>
<dbReference type="PROSITE" id="PS51257">
    <property type="entry name" value="PROKAR_LIPOPROTEIN"/>
    <property type="match status" value="1"/>
</dbReference>
<gene>
    <name evidence="3" type="ORF">Dthio_PD0858</name>
</gene>
<organism evidence="3 4">
    <name type="scientific">Desulfonatronospira thiodismutans ASO3-1</name>
    <dbReference type="NCBI Taxonomy" id="555779"/>
    <lineage>
        <taxon>Bacteria</taxon>
        <taxon>Pseudomonadati</taxon>
        <taxon>Thermodesulfobacteriota</taxon>
        <taxon>Desulfovibrionia</taxon>
        <taxon>Desulfovibrionales</taxon>
        <taxon>Desulfonatronovibrionaceae</taxon>
        <taxon>Desulfonatronospira</taxon>
    </lineage>
</organism>
<evidence type="ECO:0000313" key="4">
    <source>
        <dbReference type="Proteomes" id="UP000005496"/>
    </source>
</evidence>
<feature type="chain" id="PRO_5003088170" evidence="2">
    <location>
        <begin position="26"/>
        <end position="359"/>
    </location>
</feature>
<dbReference type="NCBIfam" id="NF037995">
    <property type="entry name" value="TRAP_S1"/>
    <property type="match status" value="1"/>
</dbReference>
<dbReference type="GO" id="GO:0055085">
    <property type="term" value="P:transmembrane transport"/>
    <property type="evidence" value="ECO:0007669"/>
    <property type="project" value="InterPro"/>
</dbReference>
<dbReference type="Proteomes" id="UP000005496">
    <property type="component" value="Unassembled WGS sequence"/>
</dbReference>
<dbReference type="Pfam" id="PF03480">
    <property type="entry name" value="DctP"/>
    <property type="match status" value="1"/>
</dbReference>
<dbReference type="CDD" id="cd13665">
    <property type="entry name" value="PBP2_TRAP_Dctp3_4"/>
    <property type="match status" value="1"/>
</dbReference>
<evidence type="ECO:0000313" key="3">
    <source>
        <dbReference type="EMBL" id="EFI33524.1"/>
    </source>
</evidence>
<comment type="caution">
    <text evidence="3">The sequence shown here is derived from an EMBL/GenBank/DDBJ whole genome shotgun (WGS) entry which is preliminary data.</text>
</comment>
<dbReference type="eggNOG" id="COG1638">
    <property type="taxonomic scope" value="Bacteria"/>
</dbReference>
<keyword evidence="4" id="KW-1185">Reference proteome</keyword>
<dbReference type="RefSeq" id="WP_008870874.1">
    <property type="nucleotide sequence ID" value="NZ_ACJN02000003.1"/>
</dbReference>
<evidence type="ECO:0000256" key="2">
    <source>
        <dbReference type="SAM" id="SignalP"/>
    </source>
</evidence>
<proteinExistence type="predicted"/>
<keyword evidence="1 2" id="KW-0732">Signal</keyword>
<evidence type="ECO:0000256" key="1">
    <source>
        <dbReference type="ARBA" id="ARBA00022729"/>
    </source>
</evidence>